<feature type="domain" description="GP-PDE" evidence="1">
    <location>
        <begin position="13"/>
        <end position="233"/>
    </location>
</feature>
<dbReference type="SUPFAM" id="SSF51695">
    <property type="entry name" value="PLC-like phosphodiesterases"/>
    <property type="match status" value="1"/>
</dbReference>
<evidence type="ECO:0000313" key="2">
    <source>
        <dbReference type="EMBL" id="USI71802.1"/>
    </source>
</evidence>
<accession>A0ABY4X4G9</accession>
<gene>
    <name evidence="2" type="ORF">LHA26_10760</name>
</gene>
<dbReference type="EMBL" id="CP084930">
    <property type="protein sequence ID" value="USI71802.1"/>
    <property type="molecule type" value="Genomic_DNA"/>
</dbReference>
<dbReference type="PANTHER" id="PTHR46211">
    <property type="entry name" value="GLYCEROPHOSPHORYL DIESTER PHOSPHODIESTERASE"/>
    <property type="match status" value="1"/>
</dbReference>
<evidence type="ECO:0000259" key="1">
    <source>
        <dbReference type="PROSITE" id="PS51704"/>
    </source>
</evidence>
<dbReference type="Pfam" id="PF03009">
    <property type="entry name" value="GDPD"/>
    <property type="match status" value="1"/>
</dbReference>
<dbReference type="Gene3D" id="3.20.20.190">
    <property type="entry name" value="Phosphatidylinositol (PI) phosphodiesterase"/>
    <property type="match status" value="1"/>
</dbReference>
<sequence length="233" mass="25062">MRSSRSRADGLIARDVAHRGLHGGGVPENSLAAAEAAIAGGFAIECDVRLGGDATVLVFHDADTGRLCGRPGALVDADWRALRLANGEAVPTLGALLATIGGRVPLFVEIKSDRHLPVALCRGTLAALRPYAGLAAIMSFDPRIVRWFGRHDPDRPRGLVMTEHPGRRAALRRRLALCYANPDFLAYDVRCLPSALVSGFRARGRPVLSWTVRTAEDRARAAAYADRPIWEAA</sequence>
<evidence type="ECO:0000313" key="3">
    <source>
        <dbReference type="Proteomes" id="UP001056937"/>
    </source>
</evidence>
<protein>
    <submittedName>
        <fullName evidence="2">Glycerophosphodiester phosphodiesterase</fullName>
    </submittedName>
</protein>
<dbReference type="RefSeq" id="WP_252165615.1">
    <property type="nucleotide sequence ID" value="NZ_CP084930.1"/>
</dbReference>
<dbReference type="Proteomes" id="UP001056937">
    <property type="component" value="Chromosome 1"/>
</dbReference>
<reference evidence="2" key="1">
    <citation type="journal article" date="2022" name="Toxins">
        <title>Genomic Analysis of Sphingopyxis sp. USTB-05 for Biodegrading Cyanobacterial Hepatotoxins.</title>
        <authorList>
            <person name="Liu C."/>
            <person name="Xu Q."/>
            <person name="Zhao Z."/>
            <person name="Zhang H."/>
            <person name="Liu X."/>
            <person name="Yin C."/>
            <person name="Liu Y."/>
            <person name="Yan H."/>
        </authorList>
    </citation>
    <scope>NUCLEOTIDE SEQUENCE</scope>
    <source>
        <strain evidence="2">NBD5</strain>
    </source>
</reference>
<name>A0ABY4X4G9_9SPHN</name>
<dbReference type="PROSITE" id="PS51704">
    <property type="entry name" value="GP_PDE"/>
    <property type="match status" value="1"/>
</dbReference>
<dbReference type="InterPro" id="IPR030395">
    <property type="entry name" value="GP_PDE_dom"/>
</dbReference>
<organism evidence="2 3">
    <name type="scientific">Sphingomonas morindae</name>
    <dbReference type="NCBI Taxonomy" id="1541170"/>
    <lineage>
        <taxon>Bacteria</taxon>
        <taxon>Pseudomonadati</taxon>
        <taxon>Pseudomonadota</taxon>
        <taxon>Alphaproteobacteria</taxon>
        <taxon>Sphingomonadales</taxon>
        <taxon>Sphingomonadaceae</taxon>
        <taxon>Sphingomonas</taxon>
    </lineage>
</organism>
<keyword evidence="3" id="KW-1185">Reference proteome</keyword>
<dbReference type="PANTHER" id="PTHR46211:SF1">
    <property type="entry name" value="GLYCEROPHOSPHODIESTER PHOSPHODIESTERASE, CYTOPLASMIC"/>
    <property type="match status" value="1"/>
</dbReference>
<dbReference type="InterPro" id="IPR017946">
    <property type="entry name" value="PLC-like_Pdiesterase_TIM-brl"/>
</dbReference>
<proteinExistence type="predicted"/>